<evidence type="ECO:0000256" key="7">
    <source>
        <dbReference type="ARBA" id="ARBA00093542"/>
    </source>
</evidence>
<comment type="function">
    <text evidence="6">Required for the Mettl1-dependent formation of N(7)-methylguanine at position 46 (m7G46) in tRNA. In the Mettl1-wuho methyltransferase complex, it is required to stabilize and induce conformational changes of the catalytic subunit. Required for binding of nanos mRNA and repression of translation by the mei-P26-bgcn-bam-sxl complex. May cooperate with mei-P26 and nanos to derepress the BMP signaling pathway. May cooperate with mei-P26 to suppress expression of a subset of microRNAs. May cooperate with mei-P26 to regulate bam expression levels in germline cells during gametogenesis. Required to promote mitosis to meiosis transition during gametogenesis. May regulate germline cell division in part by regulating ribosome biogenesis.</text>
</comment>
<evidence type="ECO:0000313" key="10">
    <source>
        <dbReference type="EMBL" id="CAD1566193.1"/>
    </source>
</evidence>
<comment type="subcellular location">
    <subcellularLocation>
        <location evidence="1 8">Nucleus</location>
    </subcellularLocation>
</comment>
<dbReference type="SUPFAM" id="SSF50978">
    <property type="entry name" value="WD40 repeat-like"/>
    <property type="match status" value="1"/>
</dbReference>
<dbReference type="InterPro" id="IPR036322">
    <property type="entry name" value="WD40_repeat_dom_sf"/>
</dbReference>
<evidence type="ECO:0000256" key="8">
    <source>
        <dbReference type="HAMAP-Rule" id="MF_03056"/>
    </source>
</evidence>
<dbReference type="GO" id="GO:0106004">
    <property type="term" value="P:tRNA (guanine-N7)-methylation"/>
    <property type="evidence" value="ECO:0007669"/>
    <property type="project" value="UniProtKB-UniRule"/>
</dbReference>
<evidence type="ECO:0000256" key="5">
    <source>
        <dbReference type="ARBA" id="ARBA00023242"/>
    </source>
</evidence>
<comment type="subunit">
    <text evidence="7">Forms a heterodimer with the catalytic subunit Mettl1. Interacts with mei-P26 and weakly interacts with bgcn; required for the function or formation of the mei-P26-bgcn-bam-sxl complex. Interacts with nanos; may be involved in mei-P26-dependent derepression of the BMP signaling pathway. Interacts with Myc; the interaction may be mediated by mei-P26 and may be involved in the regulation of ribosome biogenesis.</text>
</comment>
<dbReference type="GO" id="GO:0043527">
    <property type="term" value="C:tRNA methyltransferase complex"/>
    <property type="evidence" value="ECO:0007669"/>
    <property type="project" value="TreeGrafter"/>
</dbReference>
<dbReference type="InterPro" id="IPR001680">
    <property type="entry name" value="WD40_rpt"/>
</dbReference>
<dbReference type="EMBL" id="CADCXW020000287">
    <property type="protein sequence ID" value="CAD1566193.1"/>
    <property type="molecule type" value="Genomic_DNA"/>
</dbReference>
<evidence type="ECO:0000256" key="9">
    <source>
        <dbReference type="PROSITE-ProRule" id="PRU00221"/>
    </source>
</evidence>
<protein>
    <submittedName>
        <fullName evidence="10">Uncharacterized protein</fullName>
    </submittedName>
</protein>
<dbReference type="PANTHER" id="PTHR16288">
    <property type="entry name" value="WD40 REPEAT PROTEIN 4"/>
    <property type="match status" value="1"/>
</dbReference>
<dbReference type="PROSITE" id="PS00678">
    <property type="entry name" value="WD_REPEATS_1"/>
    <property type="match status" value="1"/>
</dbReference>
<dbReference type="SMART" id="SM00320">
    <property type="entry name" value="WD40"/>
    <property type="match status" value="3"/>
</dbReference>
<keyword evidence="3 8" id="KW-0819">tRNA processing</keyword>
<sequence length="389" mass="44168">MSFSIFDTKLVFCTSEDLLIFENSELQVQKLPKAPIEKQPKAEHNLDPDSLVGITSVTFSNDGSLFVVCANRKQLYLYSSKDNSLLSNRTLVRAASRVRFTPLNDVIVADKSGDAYLFSTKKPDEPGELILGHLSMLLDILVTEDGKFVVTADRDEKIRISHFPNAYNIQAFCLGHKTFVSNISQIPGAEDLLASSGGDGDIKIWNFAEGKEVCSVSFMEHIEENFIASINEALKDMELTEDVKNLPVKHMRIRKIGKNGNKTVVVLSFYGSGVYLIYELKVEGAEKKIDIKYLQTIQEKEEPLDITVVNENLWILSDEGVRIYKFNENSCTFVIDEENIEALKTVNGVWKKSRSKISKQMFYQVLYKRKFDNVQEYQEKKKSRLKVSN</sequence>
<dbReference type="UniPathway" id="UPA00989"/>
<keyword evidence="2 8" id="KW-0853">WD repeat</keyword>
<dbReference type="PANTHER" id="PTHR16288:SF0">
    <property type="entry name" value="TRNA (GUANINE-N(7)-)-METHYLTRANSFERASE NON-CATALYTIC SUBUNIT WDR4"/>
    <property type="match status" value="1"/>
</dbReference>
<dbReference type="Pfam" id="PF00400">
    <property type="entry name" value="WD40"/>
    <property type="match status" value="1"/>
</dbReference>
<evidence type="ECO:0000256" key="1">
    <source>
        <dbReference type="ARBA" id="ARBA00004123"/>
    </source>
</evidence>
<keyword evidence="4 8" id="KW-0677">Repeat</keyword>
<dbReference type="Gene3D" id="2.130.10.10">
    <property type="entry name" value="YVTN repeat-like/Quinoprotein amine dehydrogenase"/>
    <property type="match status" value="1"/>
</dbReference>
<comment type="pathway">
    <text evidence="8">tRNA modification; N(7)-methylguanine-tRNA biosynthesis.</text>
</comment>
<evidence type="ECO:0000256" key="6">
    <source>
        <dbReference type="ARBA" id="ARBA00093337"/>
    </source>
</evidence>
<reference evidence="10" key="1">
    <citation type="submission" date="2020-07" db="EMBL/GenBank/DDBJ databases">
        <authorList>
            <person name="Ferguson B K."/>
        </authorList>
    </citation>
    <scope>NUCLEOTIDE SEQUENCE</scope>
    <source>
        <strain evidence="10">L06</strain>
    </source>
</reference>
<dbReference type="InterPro" id="IPR019775">
    <property type="entry name" value="WD40_repeat_CS"/>
</dbReference>
<dbReference type="InterPro" id="IPR015943">
    <property type="entry name" value="WD40/YVTN_repeat-like_dom_sf"/>
</dbReference>
<organism evidence="10">
    <name type="scientific">Bracon brevicornis</name>
    <dbReference type="NCBI Taxonomy" id="1563983"/>
    <lineage>
        <taxon>Eukaryota</taxon>
        <taxon>Metazoa</taxon>
        <taxon>Ecdysozoa</taxon>
        <taxon>Arthropoda</taxon>
        <taxon>Hexapoda</taxon>
        <taxon>Insecta</taxon>
        <taxon>Pterygota</taxon>
        <taxon>Neoptera</taxon>
        <taxon>Endopterygota</taxon>
        <taxon>Hymenoptera</taxon>
        <taxon>Apocrita</taxon>
        <taxon>Ichneumonoidea</taxon>
        <taxon>Braconidae</taxon>
        <taxon>Braconinae</taxon>
        <taxon>Bracon</taxon>
    </lineage>
</organism>
<accession>A0A6V7KQA6</accession>
<evidence type="ECO:0000256" key="3">
    <source>
        <dbReference type="ARBA" id="ARBA00022694"/>
    </source>
</evidence>
<comment type="similarity">
    <text evidence="8">Belongs to the WD repeat TRM82 family.</text>
</comment>
<dbReference type="PROSITE" id="PS50082">
    <property type="entry name" value="WD_REPEATS_2"/>
    <property type="match status" value="1"/>
</dbReference>
<dbReference type="InterPro" id="IPR028884">
    <property type="entry name" value="Trm82"/>
</dbReference>
<dbReference type="GO" id="GO:0005829">
    <property type="term" value="C:cytosol"/>
    <property type="evidence" value="ECO:0007669"/>
    <property type="project" value="TreeGrafter"/>
</dbReference>
<proteinExistence type="inferred from homology"/>
<dbReference type="AlphaFoldDB" id="A0A6V7KQA6"/>
<evidence type="ECO:0000256" key="4">
    <source>
        <dbReference type="ARBA" id="ARBA00022737"/>
    </source>
</evidence>
<dbReference type="HAMAP" id="MF_03056">
    <property type="entry name" value="TRM82"/>
    <property type="match status" value="1"/>
</dbReference>
<feature type="repeat" description="WD" evidence="9">
    <location>
        <begin position="173"/>
        <end position="215"/>
    </location>
</feature>
<dbReference type="GO" id="GO:0005634">
    <property type="term" value="C:nucleus"/>
    <property type="evidence" value="ECO:0007669"/>
    <property type="project" value="UniProtKB-SubCell"/>
</dbReference>
<evidence type="ECO:0000256" key="2">
    <source>
        <dbReference type="ARBA" id="ARBA00022574"/>
    </source>
</evidence>
<gene>
    <name evidence="10" type="ORF">BBRV_LOCUS85650</name>
</gene>
<keyword evidence="5 8" id="KW-0539">Nucleus</keyword>
<name>A0A6V7KQA6_9HYME</name>
<comment type="function">
    <text evidence="8">Required for the formation of N(7)-methylguanine at position 46 (m7G46) in tRNA. In the complex, it is required to stabilize and induce conformational changes of the catalytic subunit.</text>
</comment>